<dbReference type="GO" id="GO:0046872">
    <property type="term" value="F:metal ion binding"/>
    <property type="evidence" value="ECO:0007669"/>
    <property type="project" value="UniProtKB-KW"/>
</dbReference>
<keyword evidence="4" id="KW-0862">Zinc</keyword>
<dbReference type="Pfam" id="PF02146">
    <property type="entry name" value="SIR2"/>
    <property type="match status" value="1"/>
</dbReference>
<dbReference type="GO" id="GO:0070403">
    <property type="term" value="F:NAD+ binding"/>
    <property type="evidence" value="ECO:0007669"/>
    <property type="project" value="InterPro"/>
</dbReference>
<dbReference type="InterPro" id="IPR026591">
    <property type="entry name" value="Sirtuin_cat_small_dom_sf"/>
</dbReference>
<reference evidence="6 7" key="1">
    <citation type="submission" date="2019-02" db="EMBL/GenBank/DDBJ databases">
        <title>Prokaryotic population dynamics and viral predation in marine succession experiment using metagenomics: the confinement effect.</title>
        <authorList>
            <person name="Haro-Moreno J.M."/>
            <person name="Rodriguez-Valera F."/>
            <person name="Lopez-Perez M."/>
        </authorList>
    </citation>
    <scope>NUCLEOTIDE SEQUENCE [LARGE SCALE GENOMIC DNA]</scope>
    <source>
        <strain evidence="6">MED-G157</strain>
    </source>
</reference>
<dbReference type="Proteomes" id="UP000316199">
    <property type="component" value="Unassembled WGS sequence"/>
</dbReference>
<feature type="binding site" evidence="4">
    <location>
        <position position="128"/>
    </location>
    <ligand>
        <name>Zn(2+)</name>
        <dbReference type="ChEBI" id="CHEBI:29105"/>
    </ligand>
</feature>
<evidence type="ECO:0000313" key="7">
    <source>
        <dbReference type="Proteomes" id="UP000316199"/>
    </source>
</evidence>
<organism evidence="6 7">
    <name type="scientific">OM182 bacterium</name>
    <dbReference type="NCBI Taxonomy" id="2510334"/>
    <lineage>
        <taxon>Bacteria</taxon>
        <taxon>Pseudomonadati</taxon>
        <taxon>Pseudomonadota</taxon>
        <taxon>Gammaproteobacteria</taxon>
        <taxon>OMG group</taxon>
        <taxon>OM182 clade</taxon>
    </lineage>
</organism>
<dbReference type="EC" id="2.3.1.286" evidence="1"/>
<evidence type="ECO:0000256" key="4">
    <source>
        <dbReference type="PROSITE-ProRule" id="PRU00236"/>
    </source>
</evidence>
<evidence type="ECO:0000313" key="6">
    <source>
        <dbReference type="EMBL" id="RZO74713.1"/>
    </source>
</evidence>
<gene>
    <name evidence="6" type="ORF">EVA68_08545</name>
</gene>
<evidence type="ECO:0000256" key="1">
    <source>
        <dbReference type="ARBA" id="ARBA00012928"/>
    </source>
</evidence>
<dbReference type="CDD" id="cd01407">
    <property type="entry name" value="SIR2-fam"/>
    <property type="match status" value="1"/>
</dbReference>
<dbReference type="InterPro" id="IPR050134">
    <property type="entry name" value="NAD-dep_sirtuin_deacylases"/>
</dbReference>
<keyword evidence="3" id="KW-0520">NAD</keyword>
<sequence length="242" mass="26374">MQALRDILLESYRIVIFTGAGISTESGIPDFRGPQGLWKTVNPIDFSEFINSEDKRRERWTRQFRNDNPITLAKPNSGHTAIAQLVASGKVSHVITQNVDGLHQKSGVPDEFVIELHGNSNYAKCLDCGERFELLPLKSEFLTNGTVPMCNACGGIIKTATISFGQPMPLEAMQSAEEATLACDLFIAIGSSLQVFPAASYPTMAKNSGAKLVIINNERTDLDPLCDLVIHRQIGPTLTAAI</sequence>
<feature type="binding site" evidence="4">
    <location>
        <position position="150"/>
    </location>
    <ligand>
        <name>Zn(2+)</name>
        <dbReference type="ChEBI" id="CHEBI:29105"/>
    </ligand>
</feature>
<dbReference type="EMBL" id="SHAG01000065">
    <property type="protein sequence ID" value="RZO74713.1"/>
    <property type="molecule type" value="Genomic_DNA"/>
</dbReference>
<feature type="active site" description="Proton acceptor" evidence="4">
    <location>
        <position position="117"/>
    </location>
</feature>
<protein>
    <recommendedName>
        <fullName evidence="1">protein acetyllysine N-acetyltransferase</fullName>
        <ecNumber evidence="1">2.3.1.286</ecNumber>
    </recommendedName>
</protein>
<name>A0A520RWV7_9GAMM</name>
<accession>A0A520RWV7</accession>
<dbReference type="Gene3D" id="3.40.50.1220">
    <property type="entry name" value="TPP-binding domain"/>
    <property type="match status" value="1"/>
</dbReference>
<evidence type="ECO:0000256" key="2">
    <source>
        <dbReference type="ARBA" id="ARBA00022679"/>
    </source>
</evidence>
<comment type="caution">
    <text evidence="6">The sequence shown here is derived from an EMBL/GenBank/DDBJ whole genome shotgun (WGS) entry which is preliminary data.</text>
</comment>
<feature type="binding site" evidence="4">
    <location>
        <position position="125"/>
    </location>
    <ligand>
        <name>Zn(2+)</name>
        <dbReference type="ChEBI" id="CHEBI:29105"/>
    </ligand>
</feature>
<dbReference type="PANTHER" id="PTHR11085:SF4">
    <property type="entry name" value="NAD-DEPENDENT PROTEIN DEACYLASE"/>
    <property type="match status" value="1"/>
</dbReference>
<evidence type="ECO:0000259" key="5">
    <source>
        <dbReference type="PROSITE" id="PS50305"/>
    </source>
</evidence>
<dbReference type="SUPFAM" id="SSF52467">
    <property type="entry name" value="DHS-like NAD/FAD-binding domain"/>
    <property type="match status" value="1"/>
</dbReference>
<dbReference type="InterPro" id="IPR029035">
    <property type="entry name" value="DHS-like_NAD/FAD-binding_dom"/>
</dbReference>
<dbReference type="Gene3D" id="3.30.1600.10">
    <property type="entry name" value="SIR2/SIRT2 'Small Domain"/>
    <property type="match status" value="1"/>
</dbReference>
<keyword evidence="4" id="KW-0479">Metal-binding</keyword>
<dbReference type="GO" id="GO:0017136">
    <property type="term" value="F:histone deacetylase activity, NAD-dependent"/>
    <property type="evidence" value="ECO:0007669"/>
    <property type="project" value="TreeGrafter"/>
</dbReference>
<evidence type="ECO:0000256" key="3">
    <source>
        <dbReference type="ARBA" id="ARBA00023027"/>
    </source>
</evidence>
<dbReference type="InterPro" id="IPR003000">
    <property type="entry name" value="Sirtuin"/>
</dbReference>
<dbReference type="AlphaFoldDB" id="A0A520RWV7"/>
<dbReference type="InterPro" id="IPR026590">
    <property type="entry name" value="Ssirtuin_cat_dom"/>
</dbReference>
<dbReference type="PANTHER" id="PTHR11085">
    <property type="entry name" value="NAD-DEPENDENT PROTEIN DEACYLASE SIRTUIN-5, MITOCHONDRIAL-RELATED"/>
    <property type="match status" value="1"/>
</dbReference>
<proteinExistence type="predicted"/>
<feature type="domain" description="Deacetylase sirtuin-type" evidence="5">
    <location>
        <begin position="1"/>
        <end position="242"/>
    </location>
</feature>
<keyword evidence="2" id="KW-0808">Transferase</keyword>
<dbReference type="PROSITE" id="PS50305">
    <property type="entry name" value="SIRTUIN"/>
    <property type="match status" value="1"/>
</dbReference>
<feature type="binding site" evidence="4">
    <location>
        <position position="153"/>
    </location>
    <ligand>
        <name>Zn(2+)</name>
        <dbReference type="ChEBI" id="CHEBI:29105"/>
    </ligand>
</feature>